<organism evidence="2 3">
    <name type="scientific">Arboricoccus pini</name>
    <dbReference type="NCBI Taxonomy" id="1963835"/>
    <lineage>
        <taxon>Bacteria</taxon>
        <taxon>Pseudomonadati</taxon>
        <taxon>Pseudomonadota</taxon>
        <taxon>Alphaproteobacteria</taxon>
        <taxon>Geminicoccales</taxon>
        <taxon>Geminicoccaceae</taxon>
        <taxon>Arboricoccus</taxon>
    </lineage>
</organism>
<dbReference type="AlphaFoldDB" id="A0A212QSL1"/>
<evidence type="ECO:0008006" key="4">
    <source>
        <dbReference type="Google" id="ProtNLM"/>
    </source>
</evidence>
<evidence type="ECO:0000313" key="2">
    <source>
        <dbReference type="EMBL" id="SNB62566.1"/>
    </source>
</evidence>
<proteinExistence type="predicted"/>
<gene>
    <name evidence="2" type="ORF">SAMN07250955_103147</name>
</gene>
<evidence type="ECO:0000313" key="3">
    <source>
        <dbReference type="Proteomes" id="UP000197065"/>
    </source>
</evidence>
<dbReference type="Proteomes" id="UP000197065">
    <property type="component" value="Unassembled WGS sequence"/>
</dbReference>
<keyword evidence="1" id="KW-0732">Signal</keyword>
<dbReference type="RefSeq" id="WP_207761947.1">
    <property type="nucleotide sequence ID" value="NZ_FYEH01000003.1"/>
</dbReference>
<sequence length="176" mass="19577">MSLSRWMPSIVAVSFLAACTHPTPYQAATQGEGYAERELETGRYRISFAGNAQTPKERVENYLLYRAAELTLQSGNDWFEMGERETTPSTIYQTLNDGFPGGYYGAYPYRGPFVGPEFTTSTTRPITSYTAYATILVRKGAKPADDINAYDARDVERRLGTSIMRDGADQDRPPAS</sequence>
<dbReference type="NCBIfam" id="NF047637">
    <property type="entry name" value="lipo_CC0125"/>
    <property type="match status" value="1"/>
</dbReference>
<name>A0A212QSL1_9PROT</name>
<protein>
    <recommendedName>
        <fullName evidence="4">Lipoprotein</fullName>
    </recommendedName>
</protein>
<evidence type="ECO:0000256" key="1">
    <source>
        <dbReference type="SAM" id="SignalP"/>
    </source>
</evidence>
<dbReference type="PROSITE" id="PS51257">
    <property type="entry name" value="PROKAR_LIPOPROTEIN"/>
    <property type="match status" value="1"/>
</dbReference>
<reference evidence="2 3" key="1">
    <citation type="submission" date="2017-06" db="EMBL/GenBank/DDBJ databases">
        <authorList>
            <person name="Kim H.J."/>
            <person name="Triplett B.A."/>
        </authorList>
    </citation>
    <scope>NUCLEOTIDE SEQUENCE [LARGE SCALE GENOMIC DNA]</scope>
    <source>
        <strain evidence="2 3">B29T1</strain>
    </source>
</reference>
<feature type="chain" id="PRO_5011967781" description="Lipoprotein" evidence="1">
    <location>
        <begin position="28"/>
        <end position="176"/>
    </location>
</feature>
<dbReference type="EMBL" id="FYEH01000003">
    <property type="protein sequence ID" value="SNB62566.1"/>
    <property type="molecule type" value="Genomic_DNA"/>
</dbReference>
<feature type="signal peptide" evidence="1">
    <location>
        <begin position="1"/>
        <end position="27"/>
    </location>
</feature>
<keyword evidence="3" id="KW-1185">Reference proteome</keyword>
<accession>A0A212QSL1</accession>